<keyword evidence="2" id="KW-1185">Reference proteome</keyword>
<name>A0A226E0U5_FOLCA</name>
<dbReference type="OrthoDB" id="340859at2759"/>
<dbReference type="EMBL" id="LNIX01000008">
    <property type="protein sequence ID" value="OXA50920.1"/>
    <property type="molecule type" value="Genomic_DNA"/>
</dbReference>
<protein>
    <submittedName>
        <fullName evidence="1">Uncharacterized protein</fullName>
    </submittedName>
</protein>
<evidence type="ECO:0000313" key="1">
    <source>
        <dbReference type="EMBL" id="OXA50920.1"/>
    </source>
</evidence>
<dbReference type="AlphaFoldDB" id="A0A226E0U5"/>
<dbReference type="Proteomes" id="UP000198287">
    <property type="component" value="Unassembled WGS sequence"/>
</dbReference>
<sequence length="165" mass="18652">CIFFSGVTPSQVPKGPLYGTILSIFNMEQFSGMMNLAWWGKLVNQVDCPAPGFSQPRPVFIGWNNLLDFEWLKESQGSDIPEENMYPLNKVVDILRLVGRQADGGAIYLGKSYVRDSFDASSTVIYFYFVNYDMEVNPEFEPGQELPPLVRSFSYTIPGLNQMVI</sequence>
<gene>
    <name evidence="1" type="ORF">Fcan01_14146</name>
</gene>
<evidence type="ECO:0000313" key="2">
    <source>
        <dbReference type="Proteomes" id="UP000198287"/>
    </source>
</evidence>
<feature type="non-terminal residue" evidence="1">
    <location>
        <position position="1"/>
    </location>
</feature>
<comment type="caution">
    <text evidence="1">The sequence shown here is derived from an EMBL/GenBank/DDBJ whole genome shotgun (WGS) entry which is preliminary data.</text>
</comment>
<accession>A0A226E0U5</accession>
<reference evidence="1 2" key="1">
    <citation type="submission" date="2015-12" db="EMBL/GenBank/DDBJ databases">
        <title>The genome of Folsomia candida.</title>
        <authorList>
            <person name="Faddeeva A."/>
            <person name="Derks M.F."/>
            <person name="Anvar Y."/>
            <person name="Smit S."/>
            <person name="Van Straalen N."/>
            <person name="Roelofs D."/>
        </authorList>
    </citation>
    <scope>NUCLEOTIDE SEQUENCE [LARGE SCALE GENOMIC DNA]</scope>
    <source>
        <strain evidence="1 2">VU population</strain>
        <tissue evidence="1">Whole body</tissue>
    </source>
</reference>
<proteinExistence type="predicted"/>
<organism evidence="1 2">
    <name type="scientific">Folsomia candida</name>
    <name type="common">Springtail</name>
    <dbReference type="NCBI Taxonomy" id="158441"/>
    <lineage>
        <taxon>Eukaryota</taxon>
        <taxon>Metazoa</taxon>
        <taxon>Ecdysozoa</taxon>
        <taxon>Arthropoda</taxon>
        <taxon>Hexapoda</taxon>
        <taxon>Collembola</taxon>
        <taxon>Entomobryomorpha</taxon>
        <taxon>Isotomoidea</taxon>
        <taxon>Isotomidae</taxon>
        <taxon>Proisotominae</taxon>
        <taxon>Folsomia</taxon>
    </lineage>
</organism>